<feature type="non-terminal residue" evidence="1">
    <location>
        <position position="53"/>
    </location>
</feature>
<keyword evidence="2" id="KW-1185">Reference proteome</keyword>
<proteinExistence type="predicted"/>
<evidence type="ECO:0000313" key="1">
    <source>
        <dbReference type="EMBL" id="GCB84911.1"/>
    </source>
</evidence>
<name>A0A401QHM2_SCYTO</name>
<sequence length="53" mass="6271">MRTGTEPVREYLFSVNLKLNILNNSEQDVNYVVPLDIIKSDDLFYKYMLQSNE</sequence>
<evidence type="ECO:0000313" key="2">
    <source>
        <dbReference type="Proteomes" id="UP000288216"/>
    </source>
</evidence>
<organism evidence="1 2">
    <name type="scientific">Scyliorhinus torazame</name>
    <name type="common">Cloudy catshark</name>
    <name type="synonym">Catulus torazame</name>
    <dbReference type="NCBI Taxonomy" id="75743"/>
    <lineage>
        <taxon>Eukaryota</taxon>
        <taxon>Metazoa</taxon>
        <taxon>Chordata</taxon>
        <taxon>Craniata</taxon>
        <taxon>Vertebrata</taxon>
        <taxon>Chondrichthyes</taxon>
        <taxon>Elasmobranchii</taxon>
        <taxon>Galeomorphii</taxon>
        <taxon>Galeoidea</taxon>
        <taxon>Carcharhiniformes</taxon>
        <taxon>Scyliorhinidae</taxon>
        <taxon>Scyliorhinus</taxon>
    </lineage>
</organism>
<dbReference type="OrthoDB" id="10251234at2759"/>
<comment type="caution">
    <text evidence="1">The sequence shown here is derived from an EMBL/GenBank/DDBJ whole genome shotgun (WGS) entry which is preliminary data.</text>
</comment>
<dbReference type="Gene3D" id="3.40.50.12760">
    <property type="match status" value="1"/>
</dbReference>
<gene>
    <name evidence="1" type="ORF">scyTo_0025494</name>
</gene>
<protein>
    <submittedName>
        <fullName evidence="1">Uncharacterized protein</fullName>
    </submittedName>
</protein>
<dbReference type="Proteomes" id="UP000288216">
    <property type="component" value="Unassembled WGS sequence"/>
</dbReference>
<dbReference type="STRING" id="75743.A0A401QHM2"/>
<reference evidence="1 2" key="1">
    <citation type="journal article" date="2018" name="Nat. Ecol. Evol.">
        <title>Shark genomes provide insights into elasmobranch evolution and the origin of vertebrates.</title>
        <authorList>
            <person name="Hara Y"/>
            <person name="Yamaguchi K"/>
            <person name="Onimaru K"/>
            <person name="Kadota M"/>
            <person name="Koyanagi M"/>
            <person name="Keeley SD"/>
            <person name="Tatsumi K"/>
            <person name="Tanaka K"/>
            <person name="Motone F"/>
            <person name="Kageyama Y"/>
            <person name="Nozu R"/>
            <person name="Adachi N"/>
            <person name="Nishimura O"/>
            <person name="Nakagawa R"/>
            <person name="Tanegashima C"/>
            <person name="Kiyatake I"/>
            <person name="Matsumoto R"/>
            <person name="Murakumo K"/>
            <person name="Nishida K"/>
            <person name="Terakita A"/>
            <person name="Kuratani S"/>
            <person name="Sato K"/>
            <person name="Hyodo S Kuraku.S."/>
        </authorList>
    </citation>
    <scope>NUCLEOTIDE SEQUENCE [LARGE SCALE GENOMIC DNA]</scope>
</reference>
<dbReference type="AlphaFoldDB" id="A0A401QHM2"/>
<accession>A0A401QHM2</accession>
<dbReference type="EMBL" id="BFAA01099356">
    <property type="protein sequence ID" value="GCB84911.1"/>
    <property type="molecule type" value="Genomic_DNA"/>
</dbReference>